<gene>
    <name evidence="3" type="ORF">GTW51_07990</name>
</gene>
<keyword evidence="4" id="KW-1185">Reference proteome</keyword>
<feature type="transmembrane region" description="Helical" evidence="1">
    <location>
        <begin position="82"/>
        <end position="101"/>
    </location>
</feature>
<dbReference type="Proteomes" id="UP000476332">
    <property type="component" value="Unassembled WGS sequence"/>
</dbReference>
<keyword evidence="1" id="KW-0472">Membrane</keyword>
<feature type="transmembrane region" description="Helical" evidence="1">
    <location>
        <begin position="45"/>
        <end position="76"/>
    </location>
</feature>
<dbReference type="AlphaFoldDB" id="A0A6L9MFK8"/>
<protein>
    <submittedName>
        <fullName evidence="3">DUF2062 domain-containing protein</fullName>
    </submittedName>
</protein>
<organism evidence="3 4">
    <name type="scientific">Aurantimonas aggregata</name>
    <dbReference type="NCBI Taxonomy" id="2047720"/>
    <lineage>
        <taxon>Bacteria</taxon>
        <taxon>Pseudomonadati</taxon>
        <taxon>Pseudomonadota</taxon>
        <taxon>Alphaproteobacteria</taxon>
        <taxon>Hyphomicrobiales</taxon>
        <taxon>Aurantimonadaceae</taxon>
        <taxon>Aurantimonas</taxon>
    </lineage>
</organism>
<sequence>MLFRRRQPQNLASRIRTLVWPRRSYARSFEYFRKRVLRLNATPHAIAAGFAAGVFASFTPLIGFHFVVAFALAYIISGNMAAAALGTVVGNPITFPFIWGLTYEVGQFVLRSDPITGEAPRGLGAALVHMDFASIWAPFVKPMLVGSLPIGLTAGLLGYGLVYSAARSFQKHRARRILARRQPSSAARLGAATAASRGPGEV</sequence>
<dbReference type="EMBL" id="JAAAMJ010000004">
    <property type="protein sequence ID" value="NDV86639.1"/>
    <property type="molecule type" value="Genomic_DNA"/>
</dbReference>
<dbReference type="InterPro" id="IPR018639">
    <property type="entry name" value="DUF2062"/>
</dbReference>
<evidence type="ECO:0000259" key="2">
    <source>
        <dbReference type="Pfam" id="PF09835"/>
    </source>
</evidence>
<reference evidence="3 4" key="1">
    <citation type="submission" date="2020-01" db="EMBL/GenBank/DDBJ databases">
        <title>Genomes of bacteria type strains.</title>
        <authorList>
            <person name="Chen J."/>
            <person name="Zhu S."/>
            <person name="Chen J."/>
        </authorList>
    </citation>
    <scope>NUCLEOTIDE SEQUENCE [LARGE SCALE GENOMIC DNA]</scope>
    <source>
        <strain evidence="3 4">KCTC 52919</strain>
    </source>
</reference>
<keyword evidence="1" id="KW-1133">Transmembrane helix</keyword>
<feature type="transmembrane region" description="Helical" evidence="1">
    <location>
        <begin position="145"/>
        <end position="166"/>
    </location>
</feature>
<feature type="domain" description="DUF2062" evidence="2">
    <location>
        <begin position="27"/>
        <end position="174"/>
    </location>
</feature>
<evidence type="ECO:0000313" key="3">
    <source>
        <dbReference type="EMBL" id="NDV86639.1"/>
    </source>
</evidence>
<name>A0A6L9MFK8_9HYPH</name>
<comment type="caution">
    <text evidence="3">The sequence shown here is derived from an EMBL/GenBank/DDBJ whole genome shotgun (WGS) entry which is preliminary data.</text>
</comment>
<dbReference type="Pfam" id="PF09835">
    <property type="entry name" value="DUF2062"/>
    <property type="match status" value="1"/>
</dbReference>
<proteinExistence type="predicted"/>
<keyword evidence="1" id="KW-0812">Transmembrane</keyword>
<dbReference type="PANTHER" id="PTHR40547">
    <property type="entry name" value="SLL0298 PROTEIN"/>
    <property type="match status" value="1"/>
</dbReference>
<evidence type="ECO:0000256" key="1">
    <source>
        <dbReference type="SAM" id="Phobius"/>
    </source>
</evidence>
<dbReference type="RefSeq" id="WP_163043393.1">
    <property type="nucleotide sequence ID" value="NZ_JAAAMJ010000004.1"/>
</dbReference>
<evidence type="ECO:0000313" key="4">
    <source>
        <dbReference type="Proteomes" id="UP000476332"/>
    </source>
</evidence>
<accession>A0A6L9MFK8</accession>
<dbReference type="PANTHER" id="PTHR40547:SF1">
    <property type="entry name" value="SLL0298 PROTEIN"/>
    <property type="match status" value="1"/>
</dbReference>